<sequence>MWVIYALFAAILWGINYTLAEKILRSISTFTLLALEMLLGAIVFAVLSYSTSMKKDILVLQTEPKVLWLTLAEISVVLLASYFIATSIQVKNATVAGIIELIYPLFTILFTWLFFGENHVDTSVIIGGIFIFIGVLMISIQ</sequence>
<evidence type="ECO:0000313" key="3">
    <source>
        <dbReference type="EMBL" id="KTD02937.1"/>
    </source>
</evidence>
<feature type="domain" description="EamA" evidence="2">
    <location>
        <begin position="1"/>
        <end position="139"/>
    </location>
</feature>
<dbReference type="InterPro" id="IPR037185">
    <property type="entry name" value="EmrE-like"/>
</dbReference>
<dbReference type="PATRIC" id="fig|453.4.peg.600"/>
<keyword evidence="1" id="KW-0472">Membrane</keyword>
<keyword evidence="1" id="KW-1133">Transmembrane helix</keyword>
<dbReference type="STRING" id="453.Lfee_0553"/>
<feature type="transmembrane region" description="Helical" evidence="1">
    <location>
        <begin position="67"/>
        <end position="88"/>
    </location>
</feature>
<feature type="transmembrane region" description="Helical" evidence="1">
    <location>
        <begin position="122"/>
        <end position="140"/>
    </location>
</feature>
<proteinExistence type="predicted"/>
<dbReference type="AlphaFoldDB" id="A0A0W0U5Y1"/>
<name>A0A0W0U5Y1_9GAMM</name>
<keyword evidence="1" id="KW-0812">Transmembrane</keyword>
<evidence type="ECO:0000313" key="5">
    <source>
        <dbReference type="Proteomes" id="UP000054698"/>
    </source>
</evidence>
<protein>
    <submittedName>
        <fullName evidence="3">Transport protein</fullName>
    </submittedName>
</protein>
<evidence type="ECO:0000313" key="6">
    <source>
        <dbReference type="Proteomes" id="UP000251942"/>
    </source>
</evidence>
<gene>
    <name evidence="3" type="ORF">Lfee_0553</name>
    <name evidence="4" type="ORF">NCTC12022_03178</name>
</gene>
<dbReference type="EMBL" id="UASS01000038">
    <property type="protein sequence ID" value="SPX62419.1"/>
    <property type="molecule type" value="Genomic_DNA"/>
</dbReference>
<evidence type="ECO:0000256" key="1">
    <source>
        <dbReference type="SAM" id="Phobius"/>
    </source>
</evidence>
<dbReference type="OrthoDB" id="5568153at2"/>
<keyword evidence="5" id="KW-1185">Reference proteome</keyword>
<reference evidence="4 6" key="2">
    <citation type="submission" date="2018-06" db="EMBL/GenBank/DDBJ databases">
        <authorList>
            <consortium name="Pathogen Informatics"/>
            <person name="Doyle S."/>
        </authorList>
    </citation>
    <scope>NUCLEOTIDE SEQUENCE [LARGE SCALE GENOMIC DNA]</scope>
    <source>
        <strain evidence="4 6">NCTC12022</strain>
    </source>
</reference>
<evidence type="ECO:0000313" key="4">
    <source>
        <dbReference type="EMBL" id="SPX62419.1"/>
    </source>
</evidence>
<dbReference type="RefSeq" id="WP_058443772.1">
    <property type="nucleotide sequence ID" value="NZ_CAAAHT010000028.1"/>
</dbReference>
<accession>A0A0W0U5Y1</accession>
<feature type="transmembrane region" description="Helical" evidence="1">
    <location>
        <begin position="30"/>
        <end position="47"/>
    </location>
</feature>
<feature type="transmembrane region" description="Helical" evidence="1">
    <location>
        <begin position="94"/>
        <end position="115"/>
    </location>
</feature>
<evidence type="ECO:0000259" key="2">
    <source>
        <dbReference type="Pfam" id="PF00892"/>
    </source>
</evidence>
<dbReference type="Proteomes" id="UP000251942">
    <property type="component" value="Unassembled WGS sequence"/>
</dbReference>
<dbReference type="Pfam" id="PF00892">
    <property type="entry name" value="EamA"/>
    <property type="match status" value="1"/>
</dbReference>
<organism evidence="3 5">
    <name type="scientific">Legionella feeleii</name>
    <dbReference type="NCBI Taxonomy" id="453"/>
    <lineage>
        <taxon>Bacteria</taxon>
        <taxon>Pseudomonadati</taxon>
        <taxon>Pseudomonadota</taxon>
        <taxon>Gammaproteobacteria</taxon>
        <taxon>Legionellales</taxon>
        <taxon>Legionellaceae</taxon>
        <taxon>Legionella</taxon>
    </lineage>
</organism>
<reference evidence="3 5" key="1">
    <citation type="submission" date="2015-11" db="EMBL/GenBank/DDBJ databases">
        <title>Genomic analysis of 38 Legionella species identifies large and diverse effector repertoires.</title>
        <authorList>
            <person name="Burstein D."/>
            <person name="Amaro F."/>
            <person name="Zusman T."/>
            <person name="Lifshitz Z."/>
            <person name="Cohen O."/>
            <person name="Gilbert J.A."/>
            <person name="Pupko T."/>
            <person name="Shuman H.A."/>
            <person name="Segal G."/>
        </authorList>
    </citation>
    <scope>NUCLEOTIDE SEQUENCE [LARGE SCALE GENOMIC DNA]</scope>
    <source>
        <strain evidence="3 5">WO-44C</strain>
    </source>
</reference>
<dbReference type="SUPFAM" id="SSF103481">
    <property type="entry name" value="Multidrug resistance efflux transporter EmrE"/>
    <property type="match status" value="1"/>
</dbReference>
<dbReference type="InterPro" id="IPR000620">
    <property type="entry name" value="EamA_dom"/>
</dbReference>
<dbReference type="EMBL" id="LNYB01000018">
    <property type="protein sequence ID" value="KTD02937.1"/>
    <property type="molecule type" value="Genomic_DNA"/>
</dbReference>
<dbReference type="Proteomes" id="UP000054698">
    <property type="component" value="Unassembled WGS sequence"/>
</dbReference>
<dbReference type="GO" id="GO:0016020">
    <property type="term" value="C:membrane"/>
    <property type="evidence" value="ECO:0007669"/>
    <property type="project" value="InterPro"/>
</dbReference>